<evidence type="ECO:0000313" key="2">
    <source>
        <dbReference type="EMBL" id="KAA6392021.1"/>
    </source>
</evidence>
<dbReference type="EMBL" id="SNRW01002687">
    <property type="protein sequence ID" value="KAA6392021.1"/>
    <property type="molecule type" value="Genomic_DNA"/>
</dbReference>
<feature type="compositionally biased region" description="Polar residues" evidence="1">
    <location>
        <begin position="9"/>
        <end position="34"/>
    </location>
</feature>
<feature type="compositionally biased region" description="Low complexity" evidence="1">
    <location>
        <begin position="35"/>
        <end position="47"/>
    </location>
</feature>
<name>A0A5J4WAU5_9EUKA</name>
<dbReference type="AlphaFoldDB" id="A0A5J4WAU5"/>
<feature type="region of interest" description="Disordered" evidence="1">
    <location>
        <begin position="127"/>
        <end position="195"/>
    </location>
</feature>
<organism evidence="2 3">
    <name type="scientific">Streblomastix strix</name>
    <dbReference type="NCBI Taxonomy" id="222440"/>
    <lineage>
        <taxon>Eukaryota</taxon>
        <taxon>Metamonada</taxon>
        <taxon>Preaxostyla</taxon>
        <taxon>Oxymonadida</taxon>
        <taxon>Streblomastigidae</taxon>
        <taxon>Streblomastix</taxon>
    </lineage>
</organism>
<reference evidence="2 3" key="1">
    <citation type="submission" date="2019-03" db="EMBL/GenBank/DDBJ databases">
        <title>Single cell metagenomics reveals metabolic interactions within the superorganism composed of flagellate Streblomastix strix and complex community of Bacteroidetes bacteria on its surface.</title>
        <authorList>
            <person name="Treitli S.C."/>
            <person name="Kolisko M."/>
            <person name="Husnik F."/>
            <person name="Keeling P."/>
            <person name="Hampl V."/>
        </authorList>
    </citation>
    <scope>NUCLEOTIDE SEQUENCE [LARGE SCALE GENOMIC DNA]</scope>
    <source>
        <strain evidence="2">ST1C</strain>
    </source>
</reference>
<protein>
    <submittedName>
        <fullName evidence="2">Uncharacterized protein</fullName>
    </submittedName>
</protein>
<sequence>MPLNRRINKATNQTLKPSTNNGTSRQHIEQSSRNTTTTRKARPATTTSQCRLMFLDQRKQTDKQTAEKEATETAAGEALLRAEIDQAGKMIMKQYPVSAKSKLSSRDSYRPVMKKYFDLIDNSKYSKDQLDKSQTPESKSRKQQIQSRSAGIDRPLRKSTSKGRKRQESGKDYNNYDDEYQRIDSQYSKERPRQSATREFIITVENSQQTKKLPQSDKKKDLVNNSAEIDDIETLIPQIVRDVYPIGANKNDGEKNLNKLEEVIQEISKLSGGVGIKNNQSKQITKEQCLKGGILYVEPNTEAHKKLSEYYSQAARKLTALWSVLFVPDSQKQEYRQFVQSPQPRSQMTLFNYQLIFNKVESYLPAYELKKQLARNIAIRQYYVDNFLSLNKAGSPFKDLQSLIDNINQYTDICKQGFKQWLCALPWNTTSFLRQRDEFAELMESERTVQNLIDRAKKQTDEK</sequence>
<evidence type="ECO:0000313" key="3">
    <source>
        <dbReference type="Proteomes" id="UP000324800"/>
    </source>
</evidence>
<gene>
    <name evidence="2" type="ORF">EZS28_012452</name>
</gene>
<feature type="compositionally biased region" description="Basic and acidic residues" evidence="1">
    <location>
        <begin position="179"/>
        <end position="193"/>
    </location>
</feature>
<comment type="caution">
    <text evidence="2">The sequence shown here is derived from an EMBL/GenBank/DDBJ whole genome shotgun (WGS) entry which is preliminary data.</text>
</comment>
<feature type="region of interest" description="Disordered" evidence="1">
    <location>
        <begin position="1"/>
        <end position="48"/>
    </location>
</feature>
<accession>A0A5J4WAU5</accession>
<dbReference type="Proteomes" id="UP000324800">
    <property type="component" value="Unassembled WGS sequence"/>
</dbReference>
<evidence type="ECO:0000256" key="1">
    <source>
        <dbReference type="SAM" id="MobiDB-lite"/>
    </source>
</evidence>
<proteinExistence type="predicted"/>